<feature type="chain" id="PRO_5044563702" evidence="1">
    <location>
        <begin position="21"/>
        <end position="274"/>
    </location>
</feature>
<dbReference type="InterPro" id="IPR050583">
    <property type="entry name" value="Mycobacterial_A85_antigen"/>
</dbReference>
<accession>A0A1N7KN29</accession>
<dbReference type="EMBL" id="MUGO01000021">
    <property type="protein sequence ID" value="PQA90986.1"/>
    <property type="molecule type" value="Genomic_DNA"/>
</dbReference>
<dbReference type="EMBL" id="FTOJ01000001">
    <property type="protein sequence ID" value="SIS63003.1"/>
    <property type="molecule type" value="Genomic_DNA"/>
</dbReference>
<dbReference type="AlphaFoldDB" id="A0A1N7KN29"/>
<dbReference type="Gene3D" id="3.40.50.1820">
    <property type="entry name" value="alpha/beta hydrolase"/>
    <property type="match status" value="1"/>
</dbReference>
<name>A0A1N7KN29_9FLAO</name>
<evidence type="ECO:0000313" key="2">
    <source>
        <dbReference type="EMBL" id="PQA90986.1"/>
    </source>
</evidence>
<dbReference type="Pfam" id="PF00756">
    <property type="entry name" value="Esterase"/>
    <property type="match status" value="1"/>
</dbReference>
<dbReference type="InterPro" id="IPR000801">
    <property type="entry name" value="Esterase-like"/>
</dbReference>
<gene>
    <name evidence="2" type="ORF">B0A70_13180</name>
    <name evidence="3" type="ORF">SAMN05421796_101695</name>
</gene>
<dbReference type="STRING" id="551459.SAMN05421796_101695"/>
<dbReference type="PANTHER" id="PTHR48098">
    <property type="entry name" value="ENTEROCHELIN ESTERASE-RELATED"/>
    <property type="match status" value="1"/>
</dbReference>
<reference evidence="2 5" key="1">
    <citation type="submission" date="2016-11" db="EMBL/GenBank/DDBJ databases">
        <title>Whole genomes of Flavobacteriaceae.</title>
        <authorList>
            <person name="Stine C."/>
            <person name="Li C."/>
            <person name="Tadesse D."/>
        </authorList>
    </citation>
    <scope>NUCLEOTIDE SEQUENCE [LARGE SCALE GENOMIC DNA]</scope>
    <source>
        <strain evidence="2 5">DSM 21068</strain>
    </source>
</reference>
<proteinExistence type="predicted"/>
<protein>
    <submittedName>
        <fullName evidence="2">Esterase</fullName>
    </submittedName>
</protein>
<keyword evidence="5" id="KW-1185">Reference proteome</keyword>
<dbReference type="InterPro" id="IPR029058">
    <property type="entry name" value="AB_hydrolase_fold"/>
</dbReference>
<sequence>MIKKLFLFCILFAFQFMVFAQNGNVKPLTIGEIRTLKSEILKEERNLNIYLPQNFDKTKSYPIIYLLDGSMNEDFIHVSGLVQFFNLMYAMPETIVVGIANVDRKRDFTFHTDVKDLQKDYPTTGHSEKFISFLEKELKPYIQSQFKTTDTYLFGQSLGGLLATEILLKKPELFNNYFIISPSLWWDDESLLKNANQLLSKSSDTKKFVYVSVGKGEHKVMIKDAEDFYNILQKSKKKNWTVEYKMMDLDNHATILHRSLYEGLVKLFPYQEPK</sequence>
<dbReference type="OrthoDB" id="9784036at2"/>
<keyword evidence="1" id="KW-0732">Signal</keyword>
<dbReference type="PANTHER" id="PTHR48098:SF6">
    <property type="entry name" value="FERRI-BACILLIBACTIN ESTERASE BESA"/>
    <property type="match status" value="1"/>
</dbReference>
<evidence type="ECO:0000313" key="5">
    <source>
        <dbReference type="Proteomes" id="UP000238314"/>
    </source>
</evidence>
<dbReference type="RefSeq" id="WP_076449794.1">
    <property type="nucleotide sequence ID" value="NZ_FTOJ01000001.1"/>
</dbReference>
<dbReference type="Proteomes" id="UP000186246">
    <property type="component" value="Unassembled WGS sequence"/>
</dbReference>
<dbReference type="SUPFAM" id="SSF53474">
    <property type="entry name" value="alpha/beta-Hydrolases"/>
    <property type="match status" value="1"/>
</dbReference>
<organism evidence="3 4">
    <name type="scientific">Chryseobacterium piscicola</name>
    <dbReference type="NCBI Taxonomy" id="551459"/>
    <lineage>
        <taxon>Bacteria</taxon>
        <taxon>Pseudomonadati</taxon>
        <taxon>Bacteroidota</taxon>
        <taxon>Flavobacteriia</taxon>
        <taxon>Flavobacteriales</taxon>
        <taxon>Weeksellaceae</taxon>
        <taxon>Chryseobacterium group</taxon>
        <taxon>Chryseobacterium</taxon>
    </lineage>
</organism>
<reference evidence="4" key="3">
    <citation type="submission" date="2017-01" db="EMBL/GenBank/DDBJ databases">
        <authorList>
            <person name="Varghese N."/>
            <person name="Submissions S."/>
        </authorList>
    </citation>
    <scope>NUCLEOTIDE SEQUENCE [LARGE SCALE GENOMIC DNA]</scope>
    <source>
        <strain evidence="4">DSM 21068</strain>
    </source>
</reference>
<evidence type="ECO:0000313" key="4">
    <source>
        <dbReference type="Proteomes" id="UP000186246"/>
    </source>
</evidence>
<dbReference type="Proteomes" id="UP000238314">
    <property type="component" value="Unassembled WGS sequence"/>
</dbReference>
<reference evidence="3" key="2">
    <citation type="submission" date="2017-01" db="EMBL/GenBank/DDBJ databases">
        <authorList>
            <person name="Mah S.A."/>
            <person name="Swanson W.J."/>
            <person name="Moy G.W."/>
            <person name="Vacquier V.D."/>
        </authorList>
    </citation>
    <scope>NUCLEOTIDE SEQUENCE [LARGE SCALE GENOMIC DNA]</scope>
    <source>
        <strain evidence="3">DSM 21068</strain>
    </source>
</reference>
<evidence type="ECO:0000256" key="1">
    <source>
        <dbReference type="SAM" id="SignalP"/>
    </source>
</evidence>
<feature type="signal peptide" evidence="1">
    <location>
        <begin position="1"/>
        <end position="20"/>
    </location>
</feature>
<evidence type="ECO:0000313" key="3">
    <source>
        <dbReference type="EMBL" id="SIS63003.1"/>
    </source>
</evidence>